<dbReference type="EMBL" id="FODD01000030">
    <property type="protein sequence ID" value="SEO54649.1"/>
    <property type="molecule type" value="Genomic_DNA"/>
</dbReference>
<evidence type="ECO:0000313" key="4">
    <source>
        <dbReference type="Proteomes" id="UP000181951"/>
    </source>
</evidence>
<dbReference type="Proteomes" id="UP000181951">
    <property type="component" value="Unassembled WGS sequence"/>
</dbReference>
<dbReference type="InterPro" id="IPR032109">
    <property type="entry name" value="Big_3_5"/>
</dbReference>
<proteinExistence type="predicted"/>
<dbReference type="InterPro" id="IPR036179">
    <property type="entry name" value="Ig-like_dom_sf"/>
</dbReference>
<protein>
    <submittedName>
        <fullName evidence="3">Ig-like domain (Group 3)</fullName>
    </submittedName>
</protein>
<reference evidence="3 4" key="1">
    <citation type="submission" date="2016-10" db="EMBL/GenBank/DDBJ databases">
        <authorList>
            <person name="de Groot N.N."/>
        </authorList>
    </citation>
    <scope>NUCLEOTIDE SEQUENCE [LARGE SCALE GENOMIC DNA]</scope>
    <source>
        <strain evidence="3 4">CGMCC 4.2026</strain>
    </source>
</reference>
<dbReference type="RefSeq" id="WP_069465502.1">
    <property type="nucleotide sequence ID" value="NZ_FODD01000030.1"/>
</dbReference>
<dbReference type="InterPro" id="IPR013783">
    <property type="entry name" value="Ig-like_fold"/>
</dbReference>
<evidence type="ECO:0000259" key="2">
    <source>
        <dbReference type="PROSITE" id="PS50835"/>
    </source>
</evidence>
<evidence type="ECO:0000256" key="1">
    <source>
        <dbReference type="SAM" id="SignalP"/>
    </source>
</evidence>
<accession>A0A1H8QKA5</accession>
<dbReference type="SUPFAM" id="SSF48726">
    <property type="entry name" value="Immunoglobulin"/>
    <property type="match status" value="1"/>
</dbReference>
<dbReference type="Gene3D" id="2.60.40.2700">
    <property type="match status" value="2"/>
</dbReference>
<name>A0A1H8QKA5_9ACTN</name>
<dbReference type="Pfam" id="PF16640">
    <property type="entry name" value="Big_3_5"/>
    <property type="match status" value="1"/>
</dbReference>
<dbReference type="GO" id="GO:0005975">
    <property type="term" value="P:carbohydrate metabolic process"/>
    <property type="evidence" value="ECO:0007669"/>
    <property type="project" value="UniProtKB-ARBA"/>
</dbReference>
<feature type="signal peptide" evidence="1">
    <location>
        <begin position="1"/>
        <end position="31"/>
    </location>
</feature>
<dbReference type="STRING" id="310780.SAMN05216267_103043"/>
<keyword evidence="4" id="KW-1185">Reference proteome</keyword>
<dbReference type="OrthoDB" id="614750at2"/>
<feature type="domain" description="Ig-like" evidence="2">
    <location>
        <begin position="262"/>
        <end position="300"/>
    </location>
</feature>
<dbReference type="InterPro" id="IPR007110">
    <property type="entry name" value="Ig-like_dom"/>
</dbReference>
<dbReference type="Gene3D" id="2.60.40.10">
    <property type="entry name" value="Immunoglobulins"/>
    <property type="match status" value="1"/>
</dbReference>
<organism evidence="3 4">
    <name type="scientific">Actinacidiphila rubida</name>
    <dbReference type="NCBI Taxonomy" id="310780"/>
    <lineage>
        <taxon>Bacteria</taxon>
        <taxon>Bacillati</taxon>
        <taxon>Actinomycetota</taxon>
        <taxon>Actinomycetes</taxon>
        <taxon>Kitasatosporales</taxon>
        <taxon>Streptomycetaceae</taxon>
        <taxon>Actinacidiphila</taxon>
    </lineage>
</organism>
<dbReference type="AlphaFoldDB" id="A0A1H8QKA5"/>
<sequence length="436" mass="43562">MMLTAARPTAARRSLAVFVAALLAAGTVALGAAARADAPGAMEVSPATGTDTSGVQLTTAGPCPSDATNLIVSVAGSGFPAAGQNVVGNSPIATYGTTPEGGIVVPLSSTMRDYAGTAGFTTLQGRYDFTLTCRAAFGSATFGTFATSIWFTSNTTYQNTAPAAATTTALAVSPASPVVQGTPVTLTAAVAPAGAAGSVQFLDGTKALGTPVPVTAGTAKLTTGTLAVGAHTLGARFTPSDTAAFLPSTSATASYTVKVKPPAIVTAPKVTGTVRVGSTVTCSVTFGGAASVTYAWLRDGVAISGSTARTRALTASDYRHKVACRPTAANSTGRTTATSPGVTVALGPALHDTVRPTMSGTVRTGHRITARNGSWSPAATTYTYVWLRDGHAIRGAVHSTYLLTSADHGHLISVKVTAKRSGYADGSATSKAVRVG</sequence>
<dbReference type="PROSITE" id="PS50835">
    <property type="entry name" value="IG_LIKE"/>
    <property type="match status" value="1"/>
</dbReference>
<keyword evidence="1" id="KW-0732">Signal</keyword>
<evidence type="ECO:0000313" key="3">
    <source>
        <dbReference type="EMBL" id="SEO54649.1"/>
    </source>
</evidence>
<gene>
    <name evidence="3" type="ORF">SAMN05216267_103043</name>
</gene>
<feature type="chain" id="PRO_5039647191" evidence="1">
    <location>
        <begin position="32"/>
        <end position="436"/>
    </location>
</feature>